<comment type="caution">
    <text evidence="9">The sequence shown here is derived from an EMBL/GenBank/DDBJ whole genome shotgun (WGS) entry which is preliminary data.</text>
</comment>
<dbReference type="GO" id="GO:0005886">
    <property type="term" value="C:plasma membrane"/>
    <property type="evidence" value="ECO:0007669"/>
    <property type="project" value="UniProtKB-SubCell"/>
</dbReference>
<dbReference type="Gene3D" id="1.10.3720.10">
    <property type="entry name" value="MetI-like"/>
    <property type="match status" value="1"/>
</dbReference>
<keyword evidence="4 7" id="KW-0812">Transmembrane</keyword>
<dbReference type="InterPro" id="IPR000515">
    <property type="entry name" value="MetI-like"/>
</dbReference>
<keyword evidence="10" id="KW-1185">Reference proteome</keyword>
<evidence type="ECO:0000256" key="7">
    <source>
        <dbReference type="RuleBase" id="RU363032"/>
    </source>
</evidence>
<dbReference type="SUPFAM" id="SSF161098">
    <property type="entry name" value="MetI-like"/>
    <property type="match status" value="1"/>
</dbReference>
<evidence type="ECO:0000256" key="5">
    <source>
        <dbReference type="ARBA" id="ARBA00022989"/>
    </source>
</evidence>
<dbReference type="CDD" id="cd06261">
    <property type="entry name" value="TM_PBP2"/>
    <property type="match status" value="1"/>
</dbReference>
<dbReference type="EMBL" id="JAJLJH010000005">
    <property type="protein sequence ID" value="MCK9687544.1"/>
    <property type="molecule type" value="Genomic_DNA"/>
</dbReference>
<feature type="transmembrane region" description="Helical" evidence="7">
    <location>
        <begin position="136"/>
        <end position="156"/>
    </location>
</feature>
<reference evidence="9" key="1">
    <citation type="submission" date="2021-11" db="EMBL/GenBank/DDBJ databases">
        <title>BS-T2-15 a new species belonging to the Comamonadaceae family isolated from the soil of a French oak forest.</title>
        <authorList>
            <person name="Mieszkin S."/>
            <person name="Alain K."/>
        </authorList>
    </citation>
    <scope>NUCLEOTIDE SEQUENCE</scope>
    <source>
        <strain evidence="9">BS-T2-15</strain>
    </source>
</reference>
<gene>
    <name evidence="9" type="ORF">LPC04_17715</name>
</gene>
<dbReference type="RefSeq" id="WP_275683588.1">
    <property type="nucleotide sequence ID" value="NZ_JAJLJH010000005.1"/>
</dbReference>
<keyword evidence="2 7" id="KW-0813">Transport</keyword>
<feature type="domain" description="ABC transmembrane type-1" evidence="8">
    <location>
        <begin position="99"/>
        <end position="316"/>
    </location>
</feature>
<dbReference type="GO" id="GO:0055085">
    <property type="term" value="P:transmembrane transport"/>
    <property type="evidence" value="ECO:0007669"/>
    <property type="project" value="InterPro"/>
</dbReference>
<dbReference type="PANTHER" id="PTHR30193:SF37">
    <property type="entry name" value="INNER MEMBRANE ABC TRANSPORTER PERMEASE PROTEIN YCJO"/>
    <property type="match status" value="1"/>
</dbReference>
<evidence type="ECO:0000259" key="8">
    <source>
        <dbReference type="PROSITE" id="PS50928"/>
    </source>
</evidence>
<feature type="transmembrane region" description="Helical" evidence="7">
    <location>
        <begin position="103"/>
        <end position="124"/>
    </location>
</feature>
<dbReference type="Proteomes" id="UP001139353">
    <property type="component" value="Unassembled WGS sequence"/>
</dbReference>
<accession>A0A9X2C318</accession>
<evidence type="ECO:0000256" key="2">
    <source>
        <dbReference type="ARBA" id="ARBA00022448"/>
    </source>
</evidence>
<evidence type="ECO:0000256" key="4">
    <source>
        <dbReference type="ARBA" id="ARBA00022692"/>
    </source>
</evidence>
<dbReference type="PROSITE" id="PS50928">
    <property type="entry name" value="ABC_TM1"/>
    <property type="match status" value="1"/>
</dbReference>
<sequence length="328" mass="36782">MTAVSEPGLGALASTAEHRRARRRRKFDAFPYLLLAPAALMMVVVNLVPIVQGFRMSMLKLNQYTLSQFMDAPFVGLRNYRGVLFDPSNPVHSGMLGALRNTALYSLLVTACAVAIGLGVALLLNRDFPGKALARTLLMLPWVVPTYVVGTLWGFMWQRDEGIVNHVLVDVLHLMDHKPFWLIGGNTFFAIVIPTVWRAWPVLMLIFLAALQAVPEELYEAARLDGANAWQRFVNITLPALKPVIVIQVMFQIIDNVYSYNIVAMMFGKGAGYPGEWGDLLMPLLTRQSFSYWRFGEGAAVSFVMMAVMLVFVAVWMRTFRRSMTDEA</sequence>
<name>A0A9X2C318_9BURK</name>
<evidence type="ECO:0000256" key="6">
    <source>
        <dbReference type="ARBA" id="ARBA00023136"/>
    </source>
</evidence>
<proteinExistence type="inferred from homology"/>
<evidence type="ECO:0000256" key="1">
    <source>
        <dbReference type="ARBA" id="ARBA00004651"/>
    </source>
</evidence>
<comment type="similarity">
    <text evidence="7">Belongs to the binding-protein-dependent transport system permease family.</text>
</comment>
<organism evidence="9 10">
    <name type="scientific">Scleromatobacter humisilvae</name>
    <dbReference type="NCBI Taxonomy" id="2897159"/>
    <lineage>
        <taxon>Bacteria</taxon>
        <taxon>Pseudomonadati</taxon>
        <taxon>Pseudomonadota</taxon>
        <taxon>Betaproteobacteria</taxon>
        <taxon>Burkholderiales</taxon>
        <taxon>Sphaerotilaceae</taxon>
        <taxon>Scleromatobacter</taxon>
    </lineage>
</organism>
<feature type="transmembrane region" description="Helical" evidence="7">
    <location>
        <begin position="299"/>
        <end position="317"/>
    </location>
</feature>
<dbReference type="Pfam" id="PF00528">
    <property type="entry name" value="BPD_transp_1"/>
    <property type="match status" value="1"/>
</dbReference>
<evidence type="ECO:0000313" key="10">
    <source>
        <dbReference type="Proteomes" id="UP001139353"/>
    </source>
</evidence>
<keyword evidence="3" id="KW-1003">Cell membrane</keyword>
<dbReference type="InterPro" id="IPR035906">
    <property type="entry name" value="MetI-like_sf"/>
</dbReference>
<keyword evidence="6 7" id="KW-0472">Membrane</keyword>
<keyword evidence="5 7" id="KW-1133">Transmembrane helix</keyword>
<evidence type="ECO:0000256" key="3">
    <source>
        <dbReference type="ARBA" id="ARBA00022475"/>
    </source>
</evidence>
<evidence type="ECO:0000313" key="9">
    <source>
        <dbReference type="EMBL" id="MCK9687544.1"/>
    </source>
</evidence>
<comment type="subcellular location">
    <subcellularLocation>
        <location evidence="1 7">Cell membrane</location>
        <topology evidence="1 7">Multi-pass membrane protein</topology>
    </subcellularLocation>
</comment>
<dbReference type="AlphaFoldDB" id="A0A9X2C318"/>
<protein>
    <submittedName>
        <fullName evidence="9">Sugar ABC transporter permease</fullName>
    </submittedName>
</protein>
<feature type="transmembrane region" description="Helical" evidence="7">
    <location>
        <begin position="188"/>
        <end position="211"/>
    </location>
</feature>
<feature type="transmembrane region" description="Helical" evidence="7">
    <location>
        <begin position="29"/>
        <end position="51"/>
    </location>
</feature>
<dbReference type="InterPro" id="IPR051393">
    <property type="entry name" value="ABC_transporter_permease"/>
</dbReference>
<dbReference type="PANTHER" id="PTHR30193">
    <property type="entry name" value="ABC TRANSPORTER PERMEASE PROTEIN"/>
    <property type="match status" value="1"/>
</dbReference>